<feature type="signal peptide" evidence="1">
    <location>
        <begin position="1"/>
        <end position="17"/>
    </location>
</feature>
<comment type="caution">
    <text evidence="2">The sequence shown here is derived from an EMBL/GenBank/DDBJ whole genome shotgun (WGS) entry which is preliminary data.</text>
</comment>
<dbReference type="PANTHER" id="PTHR21629">
    <property type="entry name" value="C6 DOMAIN-CONTAINING PROTEIN"/>
    <property type="match status" value="1"/>
</dbReference>
<proteinExistence type="predicted"/>
<evidence type="ECO:0000313" key="3">
    <source>
        <dbReference type="Proteomes" id="UP001432027"/>
    </source>
</evidence>
<name>A0AAV5SQY8_9BILA</name>
<feature type="chain" id="PRO_5043730727" description="C6 domain-containing protein" evidence="1">
    <location>
        <begin position="18"/>
        <end position="128"/>
    </location>
</feature>
<feature type="non-terminal residue" evidence="2">
    <location>
        <position position="1"/>
    </location>
</feature>
<dbReference type="Proteomes" id="UP001432027">
    <property type="component" value="Unassembled WGS sequence"/>
</dbReference>
<gene>
    <name evidence="2" type="ORF">PENTCL1PPCAC_7723</name>
</gene>
<dbReference type="EMBL" id="BTSX01000002">
    <property type="protein sequence ID" value="GMS85548.1"/>
    <property type="molecule type" value="Genomic_DNA"/>
</dbReference>
<organism evidence="2 3">
    <name type="scientific">Pristionchus entomophagus</name>
    <dbReference type="NCBI Taxonomy" id="358040"/>
    <lineage>
        <taxon>Eukaryota</taxon>
        <taxon>Metazoa</taxon>
        <taxon>Ecdysozoa</taxon>
        <taxon>Nematoda</taxon>
        <taxon>Chromadorea</taxon>
        <taxon>Rhabditida</taxon>
        <taxon>Rhabditina</taxon>
        <taxon>Diplogasteromorpha</taxon>
        <taxon>Diplogasteroidea</taxon>
        <taxon>Neodiplogasteridae</taxon>
        <taxon>Pristionchus</taxon>
    </lineage>
</organism>
<reference evidence="2" key="1">
    <citation type="submission" date="2023-10" db="EMBL/GenBank/DDBJ databases">
        <title>Genome assembly of Pristionchus species.</title>
        <authorList>
            <person name="Yoshida K."/>
            <person name="Sommer R.J."/>
        </authorList>
    </citation>
    <scope>NUCLEOTIDE SEQUENCE</scope>
    <source>
        <strain evidence="2">RS0144</strain>
    </source>
</reference>
<evidence type="ECO:0008006" key="4">
    <source>
        <dbReference type="Google" id="ProtNLM"/>
    </source>
</evidence>
<keyword evidence="3" id="KW-1185">Reference proteome</keyword>
<dbReference type="PANTHER" id="PTHR21629:SF5">
    <property type="entry name" value="C6 DOMAIN-CONTAINING PROTEIN"/>
    <property type="match status" value="1"/>
</dbReference>
<dbReference type="AlphaFoldDB" id="A0AAV5SQY8"/>
<evidence type="ECO:0000313" key="2">
    <source>
        <dbReference type="EMBL" id="GMS85548.1"/>
    </source>
</evidence>
<evidence type="ECO:0000256" key="1">
    <source>
        <dbReference type="SAM" id="SignalP"/>
    </source>
</evidence>
<protein>
    <recommendedName>
        <fullName evidence="4">C6 domain-containing protein</fullName>
    </recommendedName>
</protein>
<sequence>LNPSVLLVSLLTVCALGCIPMTPTSPGIPAMPSIPNCQKCTSGQVTAAAGSTGVFTPSTDNSGTCAVGSFKCSGGMSWDETDDFNPPSGDSGGPNAMFMATCSDDAQWEYDNGQGDIIIVKYVLCSAN</sequence>
<accession>A0AAV5SQY8</accession>
<keyword evidence="1" id="KW-0732">Signal</keyword>